<dbReference type="Proteomes" id="UP000015354">
    <property type="component" value="Unassembled WGS sequence"/>
</dbReference>
<evidence type="ECO:0000313" key="2">
    <source>
        <dbReference type="Proteomes" id="UP000015354"/>
    </source>
</evidence>
<name>S9UNW9_9TRYP</name>
<sequence>MKKLCLTRRLSCISAVLEHFLTGIFITENAHCEKQTDLFPGSFFTYNFVCYYSLLSPFCSFQILFLSFFLIQYLNFTFVFFLLEKHLGEST</sequence>
<dbReference type="EMBL" id="ATMH01011265">
    <property type="protein sequence ID" value="EPY16386.1"/>
    <property type="molecule type" value="Genomic_DNA"/>
</dbReference>
<keyword evidence="2" id="KW-1185">Reference proteome</keyword>
<proteinExistence type="predicted"/>
<evidence type="ECO:0000313" key="1">
    <source>
        <dbReference type="EMBL" id="EPY16386.1"/>
    </source>
</evidence>
<protein>
    <submittedName>
        <fullName evidence="1">Uncharacterized protein</fullName>
    </submittedName>
</protein>
<comment type="caution">
    <text evidence="1">The sequence shown here is derived from an EMBL/GenBank/DDBJ whole genome shotgun (WGS) entry which is preliminary data.</text>
</comment>
<dbReference type="AlphaFoldDB" id="S9UNW9"/>
<reference evidence="1 2" key="1">
    <citation type="journal article" date="2013" name="PLoS ONE">
        <title>Predicting the Proteins of Angomonas deanei, Strigomonas culicis and Their Respective Endosymbionts Reveals New Aspects of the Trypanosomatidae Family.</title>
        <authorList>
            <person name="Motta M.C."/>
            <person name="Martins A.C."/>
            <person name="de Souza S.S."/>
            <person name="Catta-Preta C.M."/>
            <person name="Silva R."/>
            <person name="Klein C.C."/>
            <person name="de Almeida L.G."/>
            <person name="de Lima Cunha O."/>
            <person name="Ciapina L.P."/>
            <person name="Brocchi M."/>
            <person name="Colabardini A.C."/>
            <person name="de Araujo Lima B."/>
            <person name="Machado C.R."/>
            <person name="de Almeida Soares C.M."/>
            <person name="Probst C.M."/>
            <person name="de Menezes C.B."/>
            <person name="Thompson C.E."/>
            <person name="Bartholomeu D.C."/>
            <person name="Gradia D.F."/>
            <person name="Pavoni D.P."/>
            <person name="Grisard E.C."/>
            <person name="Fantinatti-Garboggini F."/>
            <person name="Marchini F.K."/>
            <person name="Rodrigues-Luiz G.F."/>
            <person name="Wagner G."/>
            <person name="Goldman G.H."/>
            <person name="Fietto J.L."/>
            <person name="Elias M.C."/>
            <person name="Goldman M.H."/>
            <person name="Sagot M.F."/>
            <person name="Pereira M."/>
            <person name="Stoco P.H."/>
            <person name="de Mendonca-Neto R.P."/>
            <person name="Teixeira S.M."/>
            <person name="Maciel T.E."/>
            <person name="de Oliveira Mendes T.A."/>
            <person name="Urmenyi T.P."/>
            <person name="de Souza W."/>
            <person name="Schenkman S."/>
            <person name="de Vasconcelos A.T."/>
        </authorList>
    </citation>
    <scope>NUCLEOTIDE SEQUENCE [LARGE SCALE GENOMIC DNA]</scope>
</reference>
<gene>
    <name evidence="1" type="ORF">STCU_11332</name>
</gene>
<organism evidence="1 2">
    <name type="scientific">Strigomonas culicis</name>
    <dbReference type="NCBI Taxonomy" id="28005"/>
    <lineage>
        <taxon>Eukaryota</taxon>
        <taxon>Discoba</taxon>
        <taxon>Euglenozoa</taxon>
        <taxon>Kinetoplastea</taxon>
        <taxon>Metakinetoplastina</taxon>
        <taxon>Trypanosomatida</taxon>
        <taxon>Trypanosomatidae</taxon>
        <taxon>Strigomonadinae</taxon>
        <taxon>Strigomonas</taxon>
    </lineage>
</organism>
<accession>S9UNW9</accession>